<protein>
    <recommendedName>
        <fullName evidence="4">Fibronectin type-III domain-containing protein</fullName>
    </recommendedName>
</protein>
<dbReference type="Proteomes" id="UP000070457">
    <property type="component" value="Unassembled WGS sequence"/>
</dbReference>
<dbReference type="AlphaFoldDB" id="A0A136LY11"/>
<evidence type="ECO:0000313" key="2">
    <source>
        <dbReference type="EMBL" id="KXK26554.1"/>
    </source>
</evidence>
<organism evidence="2 3">
    <name type="scientific">candidate division WS6 bacterium OLB20</name>
    <dbReference type="NCBI Taxonomy" id="1617426"/>
    <lineage>
        <taxon>Bacteria</taxon>
        <taxon>Candidatus Dojkabacteria</taxon>
    </lineage>
</organism>
<dbReference type="EMBL" id="JYNZ01000003">
    <property type="protein sequence ID" value="KXK26554.1"/>
    <property type="molecule type" value="Genomic_DNA"/>
</dbReference>
<feature type="chain" id="PRO_5007475348" description="Fibronectin type-III domain-containing protein" evidence="1">
    <location>
        <begin position="26"/>
        <end position="413"/>
    </location>
</feature>
<keyword evidence="1" id="KW-0732">Signal</keyword>
<evidence type="ECO:0000313" key="3">
    <source>
        <dbReference type="Proteomes" id="UP000070457"/>
    </source>
</evidence>
<name>A0A136LY11_9BACT</name>
<gene>
    <name evidence="2" type="ORF">TR69_WS6001000560</name>
</gene>
<evidence type="ECO:0008006" key="4">
    <source>
        <dbReference type="Google" id="ProtNLM"/>
    </source>
</evidence>
<dbReference type="STRING" id="1617426.TR69_WS6001000560"/>
<proteinExistence type="predicted"/>
<comment type="caution">
    <text evidence="2">The sequence shown here is derived from an EMBL/GenBank/DDBJ whole genome shotgun (WGS) entry which is preliminary data.</text>
</comment>
<feature type="signal peptide" evidence="1">
    <location>
        <begin position="1"/>
        <end position="25"/>
    </location>
</feature>
<evidence type="ECO:0000256" key="1">
    <source>
        <dbReference type="SAM" id="SignalP"/>
    </source>
</evidence>
<accession>A0A136LY11</accession>
<sequence>MKHSSLLTVPVVILLATFATLHVHAQNLDSGSYTILDATVDNGGGTVTGTNYDGIISIGNPTADARLTSGSYELKSGFPNGLLANVPLLNCFETDTTSGNTDCTYFPNANGAQGECGTPGCYDRAKLEIDDAGNPVDAVYLVRIEDLTNAVTYYLQSDHTLDTGYDLNDFMTQCELEGIDPDDTTCDDSGDGAWSESLQSANILGLTPDTTFEVSVSALSGDFTGTRFSEALTETTLSPTISFDIDVASTDTESSAPYELEIGELIYVAVTTAADTIWLDLGTNAVNGANVYVRDTAGQLESTLTGETVPSESEDLASDPNNNGGYGIKIASTTQSTLGPLQTSATYDTAGAHEVGALSGTNALLVYTDTTGGNLGPVSGGRAGISVKARSAVTDIAAGDLTDDITFICVGNF</sequence>
<reference evidence="2 3" key="1">
    <citation type="submission" date="2015-02" db="EMBL/GenBank/DDBJ databases">
        <title>Improved understanding of the partial-nitritation anammox process through 23 genomes representing the majority of the microbial community.</title>
        <authorList>
            <person name="Speth D.R."/>
            <person name="In T Zandt M."/>
            <person name="Guerrero Cruz S."/>
            <person name="Jetten M.S."/>
            <person name="Dutilh B.E."/>
        </authorList>
    </citation>
    <scope>NUCLEOTIDE SEQUENCE [LARGE SCALE GENOMIC DNA]</scope>
    <source>
        <strain evidence="2">OLB20</strain>
    </source>
</reference>